<dbReference type="InterPro" id="IPR047951">
    <property type="entry name" value="Transpos_ISL3"/>
</dbReference>
<dbReference type="Pfam" id="PF01610">
    <property type="entry name" value="DDE_Tnp_ISL3"/>
    <property type="match status" value="1"/>
</dbReference>
<reference evidence="2 4" key="1">
    <citation type="journal article" date="2018" name="Int. J. Syst. Evol. Microbiol.">
        <title>Zhouia spongiae sp. nov., isolated from a marine sponge.</title>
        <authorList>
            <person name="Zhuang L."/>
            <person name="Lin B."/>
            <person name="Qin F."/>
            <person name="Luo L."/>
        </authorList>
    </citation>
    <scope>NUCLEOTIDE SEQUENCE [LARGE SCALE GENOMIC DNA]</scope>
    <source>
        <strain evidence="2 4">HN-Y44</strain>
    </source>
</reference>
<organism evidence="2 4">
    <name type="scientific">Zhouia spongiae</name>
    <dbReference type="NCBI Taxonomy" id="2202721"/>
    <lineage>
        <taxon>Bacteria</taxon>
        <taxon>Pseudomonadati</taxon>
        <taxon>Bacteroidota</taxon>
        <taxon>Flavobacteriia</taxon>
        <taxon>Flavobacteriales</taxon>
        <taxon>Flavobacteriaceae</taxon>
        <taxon>Zhouia</taxon>
    </lineage>
</organism>
<evidence type="ECO:0000313" key="4">
    <source>
        <dbReference type="Proteomes" id="UP000829476"/>
    </source>
</evidence>
<accession>A0ABY3YK21</accession>
<name>A0ABY3YK21_9FLAO</name>
<dbReference type="RefSeq" id="WP_242935915.1">
    <property type="nucleotide sequence ID" value="NZ_CP094326.1"/>
</dbReference>
<protein>
    <submittedName>
        <fullName evidence="2">Transposase</fullName>
    </submittedName>
</protein>
<dbReference type="InterPro" id="IPR002560">
    <property type="entry name" value="Transposase_DDE"/>
</dbReference>
<evidence type="ECO:0000313" key="3">
    <source>
        <dbReference type="EMBL" id="UNY99034.1"/>
    </source>
</evidence>
<dbReference type="PANTHER" id="PTHR33498">
    <property type="entry name" value="TRANSPOSASE FOR INSERTION SEQUENCE ELEMENT IS1557"/>
    <property type="match status" value="1"/>
</dbReference>
<dbReference type="PANTHER" id="PTHR33498:SF1">
    <property type="entry name" value="TRANSPOSASE FOR INSERTION SEQUENCE ELEMENT IS1557"/>
    <property type="match status" value="1"/>
</dbReference>
<proteinExistence type="predicted"/>
<sequence length="328" mass="38106">MVSTKTNDCHTIGGFYGVNGKKLQRHYRDYLSNFKEWRQKSHAKDWLIFPENMGKYLSIDETALSKGELYTIITNKKAKGKKGAIVAILAGTKAEPIIEQLLKIPKTLRDKVKEITLDMAHSMKMIVKKCFPKAIQVTDRFHVQKLALEALQDIRIKHRWEAIDLENEQIKQSKSTQKVFIPKTFPNGDTRKQLLARSRYLLYKAPNNWTQNQHIRSKILFEQYPDIKKAYDLVQGLRNIFNTATSIQTAYTKLAHWYKDVEQTGFKAFNTIANTITMNYKSILNYFINRSTNASAESFNAKIKAFRAQFRGVKNVEFFLYRLTTIFA</sequence>
<evidence type="ECO:0000313" key="2">
    <source>
        <dbReference type="EMBL" id="UNY97503.1"/>
    </source>
</evidence>
<feature type="domain" description="Transposase IS204/IS1001/IS1096/IS1165 DDE" evidence="1">
    <location>
        <begin position="57"/>
        <end position="322"/>
    </location>
</feature>
<dbReference type="EMBL" id="CP094326">
    <property type="protein sequence ID" value="UNY99034.1"/>
    <property type="molecule type" value="Genomic_DNA"/>
</dbReference>
<gene>
    <name evidence="3" type="ORF">MQE36_01475</name>
    <name evidence="2" type="ORF">MQE36_10435</name>
</gene>
<keyword evidence="4" id="KW-1185">Reference proteome</keyword>
<evidence type="ECO:0000259" key="1">
    <source>
        <dbReference type="Pfam" id="PF01610"/>
    </source>
</evidence>
<dbReference type="Proteomes" id="UP000829476">
    <property type="component" value="Chromosome"/>
</dbReference>
<dbReference type="EMBL" id="CP094326">
    <property type="protein sequence ID" value="UNY97503.1"/>
    <property type="molecule type" value="Genomic_DNA"/>
</dbReference>
<reference evidence="2" key="2">
    <citation type="submission" date="2022-03" db="EMBL/GenBank/DDBJ databases">
        <authorList>
            <person name="Zhang J."/>
            <person name="Xu X."/>
        </authorList>
    </citation>
    <scope>NUCLEOTIDE SEQUENCE</scope>
    <source>
        <strain evidence="2">HN-Y44</strain>
    </source>
</reference>